<organism evidence="13">
    <name type="scientific">Uncultured archaeon GZfos26G2</name>
    <dbReference type="NCBI Taxonomy" id="3386331"/>
    <lineage>
        <taxon>Archaea</taxon>
        <taxon>Methanobacteriati</taxon>
        <taxon>Methanobacteriota</taxon>
        <taxon>Stenosarchaea group</taxon>
        <taxon>Methanomicrobia</taxon>
        <taxon>Candidatus Methanophagales</taxon>
        <taxon>Candidatus Methanophagaceae</taxon>
        <taxon>Candidatus Methanophaga</taxon>
    </lineage>
</organism>
<feature type="binding site" evidence="11">
    <location>
        <position position="359"/>
    </location>
    <ligand>
        <name>L-phenylalanine</name>
        <dbReference type="ChEBI" id="CHEBI:58095"/>
    </ligand>
</feature>
<keyword evidence="10 11" id="KW-0030">Aminoacyl-tRNA synthetase</keyword>
<dbReference type="GO" id="GO:0004826">
    <property type="term" value="F:phenylalanine-tRNA ligase activity"/>
    <property type="evidence" value="ECO:0007669"/>
    <property type="project" value="UniProtKB-UniRule"/>
</dbReference>
<dbReference type="PANTHER" id="PTHR11538">
    <property type="entry name" value="PHENYLALANYL-TRNA SYNTHETASE"/>
    <property type="match status" value="1"/>
</dbReference>
<comment type="catalytic activity">
    <reaction evidence="11">
        <text>tRNA(Phe) + L-phenylalanine + ATP = L-phenylalanyl-tRNA(Phe) + AMP + diphosphate + H(+)</text>
        <dbReference type="Rhea" id="RHEA:19413"/>
        <dbReference type="Rhea" id="RHEA-COMP:9668"/>
        <dbReference type="Rhea" id="RHEA-COMP:9699"/>
        <dbReference type="ChEBI" id="CHEBI:15378"/>
        <dbReference type="ChEBI" id="CHEBI:30616"/>
        <dbReference type="ChEBI" id="CHEBI:33019"/>
        <dbReference type="ChEBI" id="CHEBI:58095"/>
        <dbReference type="ChEBI" id="CHEBI:78442"/>
        <dbReference type="ChEBI" id="CHEBI:78531"/>
        <dbReference type="ChEBI" id="CHEBI:456215"/>
        <dbReference type="EC" id="6.1.1.20"/>
    </reaction>
</comment>
<feature type="binding site" evidence="11">
    <location>
        <position position="438"/>
    </location>
    <ligand>
        <name>L-phenylalanine</name>
        <dbReference type="ChEBI" id="CHEBI:58095"/>
    </ligand>
</feature>
<dbReference type="Gene3D" id="1.10.10.10">
    <property type="entry name" value="Winged helix-like DNA-binding domain superfamily/Winged helix DNA-binding domain"/>
    <property type="match status" value="1"/>
</dbReference>
<dbReference type="FunFam" id="3.30.930.10:FF:000095">
    <property type="entry name" value="Phenylalanine--tRNA ligase alpha subunit"/>
    <property type="match status" value="1"/>
</dbReference>
<feature type="domain" description="Aminoacyl-transfer RNA synthetases class-II family profile" evidence="12">
    <location>
        <begin position="258"/>
        <end position="499"/>
    </location>
</feature>
<evidence type="ECO:0000256" key="9">
    <source>
        <dbReference type="ARBA" id="ARBA00022917"/>
    </source>
</evidence>
<dbReference type="GO" id="GO:0000287">
    <property type="term" value="F:magnesium ion binding"/>
    <property type="evidence" value="ECO:0007669"/>
    <property type="project" value="UniProtKB-UniRule"/>
</dbReference>
<evidence type="ECO:0000256" key="2">
    <source>
        <dbReference type="ARBA" id="ARBA00006703"/>
    </source>
</evidence>
<keyword evidence="3 11" id="KW-0963">Cytoplasm</keyword>
<evidence type="ECO:0000256" key="1">
    <source>
        <dbReference type="ARBA" id="ARBA00004496"/>
    </source>
</evidence>
<evidence type="ECO:0000256" key="3">
    <source>
        <dbReference type="ARBA" id="ARBA00022490"/>
    </source>
</evidence>
<comment type="subcellular location">
    <subcellularLocation>
        <location evidence="1 11">Cytoplasm</location>
    </subcellularLocation>
</comment>
<feature type="binding site" evidence="11">
    <location>
        <position position="463"/>
    </location>
    <ligand>
        <name>L-phenylalanine</name>
        <dbReference type="ChEBI" id="CHEBI:58095"/>
    </ligand>
</feature>
<dbReference type="CDD" id="cd00496">
    <property type="entry name" value="PheRS_alpha_core"/>
    <property type="match status" value="1"/>
</dbReference>
<feature type="binding site" evidence="11">
    <location>
        <position position="440"/>
    </location>
    <ligand>
        <name>Mg(2+)</name>
        <dbReference type="ChEBI" id="CHEBI:18420"/>
        <note>ligand shared with heterodimeric partner</note>
    </ligand>
</feature>
<dbReference type="PROSITE" id="PS50862">
    <property type="entry name" value="AA_TRNA_LIGASE_II"/>
    <property type="match status" value="1"/>
</dbReference>
<dbReference type="InterPro" id="IPR006195">
    <property type="entry name" value="aa-tRNA-synth_II"/>
</dbReference>
<dbReference type="InterPro" id="IPR036388">
    <property type="entry name" value="WH-like_DNA-bd_sf"/>
</dbReference>
<dbReference type="GO" id="GO:0005737">
    <property type="term" value="C:cytoplasm"/>
    <property type="evidence" value="ECO:0007669"/>
    <property type="project" value="UniProtKB-SubCell"/>
</dbReference>
<sequence length="515" mass="58577">MKAEPKALTASENKVLLAIADEKKVCNPSSLSEETGINVDAVMQTAFMLAQNGLCEIKEAREDYYRLTEEGKTYAEQGLPEKRALLFLIDNGRATVDELQSFFDDDKESKIAINWLLRNKWTKIDKSGEKRLLIPIIAQDELSSDISEAILRIVNAGETERKVLAEAVTKEFGTVAINESLSLLSSRNLLESYSRVNRVIAITETGKEIISRGIAVEDEITQLTPELIRTGSWRDQKFKTYDVNLPSKAVYPAKIHPYQRILDSMRRIFTEMGFVEIKGELAQSAFWNFDALFVPQDHPAREMQDTFYLARRKPIDAPDELIRNVKQMHEHGGSLNSTGWGGKWKSELGEEILLRTHTTAVTLKYLASHPKPPVKVFCIDRVYRRETIDPTHIPEFDQLEGIVMDKGVTFSHLLGYLATFYKKMGFPSIRFRPGYFPYTEPSVEVEVYMPERGWIELGGAGIFREEVTNPIGVKYPVLAWGLGIGRLAMLSLGLTDIRDLYRSDFDWLRNARIVR</sequence>
<evidence type="ECO:0000259" key="12">
    <source>
        <dbReference type="PROSITE" id="PS50862"/>
    </source>
</evidence>
<evidence type="ECO:0000256" key="4">
    <source>
        <dbReference type="ARBA" id="ARBA00022598"/>
    </source>
</evidence>
<evidence type="ECO:0000313" key="13">
    <source>
        <dbReference type="EMBL" id="AAU83059.1"/>
    </source>
</evidence>
<evidence type="ECO:0000256" key="11">
    <source>
        <dbReference type="HAMAP-Rule" id="MF_00282"/>
    </source>
</evidence>
<dbReference type="InterPro" id="IPR002319">
    <property type="entry name" value="Phenylalanyl-tRNA_Synthase"/>
</dbReference>
<keyword evidence="4 11" id="KW-0436">Ligase</keyword>
<keyword evidence="6 11" id="KW-0547">Nucleotide-binding</keyword>
<feature type="binding site" evidence="11">
    <location>
        <begin position="398"/>
        <end position="400"/>
    </location>
    <ligand>
        <name>L-phenylalanine</name>
        <dbReference type="ChEBI" id="CHEBI:58095"/>
    </ligand>
</feature>
<dbReference type="GO" id="GO:0006432">
    <property type="term" value="P:phenylalanyl-tRNA aminoacylation"/>
    <property type="evidence" value="ECO:0007669"/>
    <property type="project" value="UniProtKB-UniRule"/>
</dbReference>
<evidence type="ECO:0000256" key="6">
    <source>
        <dbReference type="ARBA" id="ARBA00022741"/>
    </source>
</evidence>
<comment type="similarity">
    <text evidence="2 11">Belongs to the class-II aminoacyl-tRNA synthetase family. Phe-tRNA synthetase alpha subunit type 2 subfamily.</text>
</comment>
<dbReference type="InterPro" id="IPR045864">
    <property type="entry name" value="aa-tRNA-synth_II/BPL/LPL"/>
</dbReference>
<dbReference type="InterPro" id="IPR004529">
    <property type="entry name" value="Phe-tRNA-synth_IIc_asu"/>
</dbReference>
<keyword evidence="7 11" id="KW-0067">ATP-binding</keyword>
<dbReference type="PANTHER" id="PTHR11538:SF40">
    <property type="entry name" value="PHENYLALANINE--TRNA LIGASE ALPHA SUBUNIT"/>
    <property type="match status" value="1"/>
</dbReference>
<dbReference type="Pfam" id="PF01409">
    <property type="entry name" value="tRNA-synt_2d"/>
    <property type="match status" value="1"/>
</dbReference>
<keyword evidence="5 11" id="KW-0479">Metal-binding</keyword>
<dbReference type="SUPFAM" id="SSF55681">
    <property type="entry name" value="Class II aaRS and biotin synthetases"/>
    <property type="match status" value="1"/>
</dbReference>
<evidence type="ECO:0000256" key="5">
    <source>
        <dbReference type="ARBA" id="ARBA00022723"/>
    </source>
</evidence>
<name>Q64C18_UNCAG</name>
<dbReference type="NCBIfam" id="TIGR00468">
    <property type="entry name" value="pheS"/>
    <property type="match status" value="1"/>
</dbReference>
<reference evidence="13" key="1">
    <citation type="journal article" date="2004" name="Science">
        <title>Reverse methanogenesis: testing the hypothesis with environmental genomics.</title>
        <authorList>
            <person name="Hallam S.J."/>
            <person name="Putnam N."/>
            <person name="Preston C.M."/>
            <person name="Detter J.C."/>
            <person name="Rokhsar D."/>
            <person name="Richardson P.M."/>
            <person name="DeLong E.F."/>
        </authorList>
    </citation>
    <scope>NUCLEOTIDE SEQUENCE</scope>
</reference>
<dbReference type="GO" id="GO:0000049">
    <property type="term" value="F:tRNA binding"/>
    <property type="evidence" value="ECO:0007669"/>
    <property type="project" value="InterPro"/>
</dbReference>
<dbReference type="InterPro" id="IPR022917">
    <property type="entry name" value="Phe_tRNA_ligase_alpha_bac/arc"/>
</dbReference>
<dbReference type="GO" id="GO:0005524">
    <property type="term" value="F:ATP binding"/>
    <property type="evidence" value="ECO:0007669"/>
    <property type="project" value="UniProtKB-UniRule"/>
</dbReference>
<dbReference type="InterPro" id="IPR036390">
    <property type="entry name" value="WH_DNA-bd_sf"/>
</dbReference>
<dbReference type="Gene3D" id="3.30.930.10">
    <property type="entry name" value="Bira Bifunctional Protein, Domain 2"/>
    <property type="match status" value="1"/>
</dbReference>
<reference evidence="13" key="2">
    <citation type="submission" date="2004-08" db="EMBL/GenBank/DDBJ databases">
        <authorList>
            <person name="Putnam N."/>
            <person name="Detter J.C."/>
            <person name="Richardson P.M."/>
            <person name="Rokhsar D."/>
        </authorList>
    </citation>
    <scope>NUCLEOTIDE SEQUENCE</scope>
</reference>
<proteinExistence type="inferred from homology"/>
<dbReference type="EMBL" id="AY714840">
    <property type="protein sequence ID" value="AAU83059.1"/>
    <property type="molecule type" value="Genomic_DNA"/>
</dbReference>
<dbReference type="EC" id="6.1.1.20" evidence="11"/>
<evidence type="ECO:0000256" key="10">
    <source>
        <dbReference type="ARBA" id="ARBA00023146"/>
    </source>
</evidence>
<dbReference type="SUPFAM" id="SSF46785">
    <property type="entry name" value="Winged helix' DNA-binding domain"/>
    <property type="match status" value="1"/>
</dbReference>
<gene>
    <name evidence="11" type="primary">pheS</name>
    <name evidence="13" type="ORF">GZ26D6_35</name>
</gene>
<dbReference type="NCBIfam" id="NF003210">
    <property type="entry name" value="PRK04172.1"/>
    <property type="match status" value="1"/>
</dbReference>
<evidence type="ECO:0000256" key="8">
    <source>
        <dbReference type="ARBA" id="ARBA00022842"/>
    </source>
</evidence>
<dbReference type="HAMAP" id="MF_00282">
    <property type="entry name" value="Phe_tRNA_synth_alpha2"/>
    <property type="match status" value="1"/>
</dbReference>
<comment type="cofactor">
    <cofactor evidence="11">
        <name>Mg(2+)</name>
        <dbReference type="ChEBI" id="CHEBI:18420"/>
    </cofactor>
    <text evidence="11">Binds 2 magnesium ions per tetramer.</text>
</comment>
<keyword evidence="8 11" id="KW-0460">Magnesium</keyword>
<dbReference type="AlphaFoldDB" id="Q64C18"/>
<protein>
    <recommendedName>
        <fullName evidence="11">Phenylalanine--tRNA ligase alpha subunit</fullName>
        <ecNumber evidence="11">6.1.1.20</ecNumber>
    </recommendedName>
    <alternativeName>
        <fullName evidence="11">Phenylalanyl-tRNA synthetase alpha subunit</fullName>
        <shortName evidence="11">PheRS</shortName>
    </alternativeName>
</protein>
<accession>Q64C18</accession>
<evidence type="ECO:0000256" key="7">
    <source>
        <dbReference type="ARBA" id="ARBA00022840"/>
    </source>
</evidence>
<keyword evidence="9 11" id="KW-0648">Protein biosynthesis</keyword>
<comment type="subunit">
    <text evidence="11">Tetramer of two alpha and two beta subunits.</text>
</comment>